<name>C0GK29_DETAL</name>
<comment type="caution">
    <text evidence="3">The sequence shown here is derived from an EMBL/GenBank/DDBJ whole genome shotgun (WGS) entry which is preliminary data.</text>
</comment>
<feature type="transmembrane region" description="Helical" evidence="1">
    <location>
        <begin position="331"/>
        <end position="351"/>
    </location>
</feature>
<dbReference type="InterPro" id="IPR011642">
    <property type="entry name" value="Gate_dom"/>
</dbReference>
<keyword evidence="1" id="KW-1133">Transmembrane helix</keyword>
<dbReference type="NCBIfam" id="TIGR02871">
    <property type="entry name" value="spore_ylbJ"/>
    <property type="match status" value="1"/>
</dbReference>
<evidence type="ECO:0000313" key="4">
    <source>
        <dbReference type="Proteomes" id="UP000006443"/>
    </source>
</evidence>
<dbReference type="RefSeq" id="WP_008518622.1">
    <property type="nucleotide sequence ID" value="NZ_ACJM01000020.1"/>
</dbReference>
<feature type="transmembrane region" description="Helical" evidence="1">
    <location>
        <begin position="88"/>
        <end position="111"/>
    </location>
</feature>
<feature type="transmembrane region" description="Helical" evidence="1">
    <location>
        <begin position="159"/>
        <end position="179"/>
    </location>
</feature>
<accession>C0GK29</accession>
<evidence type="ECO:0000313" key="3">
    <source>
        <dbReference type="EMBL" id="EEG76299.1"/>
    </source>
</evidence>
<evidence type="ECO:0000256" key="1">
    <source>
        <dbReference type="SAM" id="Phobius"/>
    </source>
</evidence>
<protein>
    <submittedName>
        <fullName evidence="3">Sporulation integral membrane protein YlbJ</fullName>
    </submittedName>
</protein>
<feature type="transmembrane region" description="Helical" evidence="1">
    <location>
        <begin position="228"/>
        <end position="246"/>
    </location>
</feature>
<feature type="transmembrane region" description="Helical" evidence="1">
    <location>
        <begin position="58"/>
        <end position="81"/>
    </location>
</feature>
<reference evidence="3 4" key="1">
    <citation type="submission" date="2009-02" db="EMBL/GenBank/DDBJ databases">
        <title>Sequencing of the draft genome and assembly of Dethiobacter alkaliphilus AHT 1.</title>
        <authorList>
            <consortium name="US DOE Joint Genome Institute (JGI-PGF)"/>
            <person name="Lucas S."/>
            <person name="Copeland A."/>
            <person name="Lapidus A."/>
            <person name="Glavina del Rio T."/>
            <person name="Dalin E."/>
            <person name="Tice H."/>
            <person name="Bruce D."/>
            <person name="Goodwin L."/>
            <person name="Pitluck S."/>
            <person name="Larimer F."/>
            <person name="Land M.L."/>
            <person name="Hauser L."/>
            <person name="Muyzer G."/>
        </authorList>
    </citation>
    <scope>NUCLEOTIDE SEQUENCE [LARGE SCALE GENOMIC DNA]</scope>
    <source>
        <strain evidence="3 4">AHT 1</strain>
    </source>
</reference>
<dbReference type="AlphaFoldDB" id="C0GK29"/>
<keyword evidence="4" id="KW-1185">Reference proteome</keyword>
<dbReference type="Pfam" id="PF07670">
    <property type="entry name" value="Gate"/>
    <property type="match status" value="1"/>
</dbReference>
<feature type="domain" description="Nucleoside transporter/FeoB GTPase Gate" evidence="2">
    <location>
        <begin position="54"/>
        <end position="153"/>
    </location>
</feature>
<evidence type="ECO:0000259" key="2">
    <source>
        <dbReference type="Pfam" id="PF07670"/>
    </source>
</evidence>
<keyword evidence="1" id="KW-0472">Membrane</keyword>
<keyword evidence="1" id="KW-0812">Transmembrane</keyword>
<gene>
    <name evidence="3" type="ORF">DealDRAFT_2838</name>
</gene>
<dbReference type="Proteomes" id="UP000006443">
    <property type="component" value="Unassembled WGS sequence"/>
</dbReference>
<dbReference type="EMBL" id="ACJM01000020">
    <property type="protein sequence ID" value="EEG76299.1"/>
    <property type="molecule type" value="Genomic_DNA"/>
</dbReference>
<feature type="transmembrane region" description="Helical" evidence="1">
    <location>
        <begin position="299"/>
        <end position="319"/>
    </location>
</feature>
<sequence>MRVHLFRQINRNKQDIPGLVWTILAIFFILTMVYQPAVVFQGAAEGLKVWWEIIFPSLLPFFVASDLLMKLGFVHFIGILLEPVMRPLFNVPGSGGFVLVMGLVGGSPINALLTAQLREKQLCTKKEAERLLCFTNFCTPLFMISAVAVGMLGRPELGFVIAGTHYLANLIIGFGLRFYNTGDVVSNYNPGSFSVKKALVTMLRHQRKEKQTIGRLLNDAVSSSVRKLLNIGGFIILFAVIIRIFADAGIIDLIAVAISAILIPLGFSAEIMPSVASGLFETTIGSTMASQTAVSDLQIIIAIGFILGWSGLSIHAQVASMVAGTDVGLRLFFIARIIHAFLVAGLTWLFYPTGQQVFYWVLPAAASTATYVFSTQRLILSFFLIGCCLLFILTCLACILRQVQSIYHRDP</sequence>
<feature type="transmembrane region" description="Helical" evidence="1">
    <location>
        <begin position="253"/>
        <end position="279"/>
    </location>
</feature>
<feature type="transmembrane region" description="Helical" evidence="1">
    <location>
        <begin position="20"/>
        <end position="38"/>
    </location>
</feature>
<proteinExistence type="predicted"/>
<feature type="transmembrane region" description="Helical" evidence="1">
    <location>
        <begin position="131"/>
        <end position="152"/>
    </location>
</feature>
<feature type="transmembrane region" description="Helical" evidence="1">
    <location>
        <begin position="380"/>
        <end position="403"/>
    </location>
</feature>
<organism evidence="3 4">
    <name type="scientific">Dethiobacter alkaliphilus AHT 1</name>
    <dbReference type="NCBI Taxonomy" id="555088"/>
    <lineage>
        <taxon>Bacteria</taxon>
        <taxon>Bacillati</taxon>
        <taxon>Bacillota</taxon>
        <taxon>Dethiobacteria</taxon>
        <taxon>Dethiobacterales</taxon>
        <taxon>Dethiobacteraceae</taxon>
        <taxon>Dethiobacter</taxon>
    </lineage>
</organism>
<dbReference type="InterPro" id="IPR014226">
    <property type="entry name" value="Spore_IM_YlbJ"/>
</dbReference>
<dbReference type="STRING" id="555088.DealDRAFT_2838"/>
<dbReference type="eggNOG" id="COG3314">
    <property type="taxonomic scope" value="Bacteria"/>
</dbReference>